<dbReference type="InterPro" id="IPR000326">
    <property type="entry name" value="PAP2/HPO"/>
</dbReference>
<keyword evidence="2" id="KW-0472">Membrane</keyword>
<dbReference type="EMBL" id="RJLN01000118">
    <property type="protein sequence ID" value="RNL88998.1"/>
    <property type="molecule type" value="Genomic_DNA"/>
</dbReference>
<dbReference type="PANTHER" id="PTHR14969:SF13">
    <property type="entry name" value="AT30094P"/>
    <property type="match status" value="1"/>
</dbReference>
<dbReference type="SUPFAM" id="SSF48317">
    <property type="entry name" value="Acid phosphatase/Vanadium-dependent haloperoxidase"/>
    <property type="match status" value="1"/>
</dbReference>
<evidence type="ECO:0000313" key="4">
    <source>
        <dbReference type="EMBL" id="RNL88998.1"/>
    </source>
</evidence>
<feature type="region of interest" description="Disordered" evidence="1">
    <location>
        <begin position="219"/>
        <end position="242"/>
    </location>
</feature>
<feature type="transmembrane region" description="Helical" evidence="2">
    <location>
        <begin position="81"/>
        <end position="102"/>
    </location>
</feature>
<keyword evidence="2" id="KW-1133">Transmembrane helix</keyword>
<organism evidence="4 5">
    <name type="scientific">Micromonospora solifontis</name>
    <dbReference type="NCBI Taxonomy" id="2487138"/>
    <lineage>
        <taxon>Bacteria</taxon>
        <taxon>Bacillati</taxon>
        <taxon>Actinomycetota</taxon>
        <taxon>Actinomycetes</taxon>
        <taxon>Micromonosporales</taxon>
        <taxon>Micromonosporaceae</taxon>
        <taxon>Micromonospora</taxon>
    </lineage>
</organism>
<evidence type="ECO:0000256" key="1">
    <source>
        <dbReference type="SAM" id="MobiDB-lite"/>
    </source>
</evidence>
<keyword evidence="2" id="KW-0812">Transmembrane</keyword>
<dbReference type="Pfam" id="PF01569">
    <property type="entry name" value="PAP2"/>
    <property type="match status" value="1"/>
</dbReference>
<feature type="transmembrane region" description="Helical" evidence="2">
    <location>
        <begin position="155"/>
        <end position="172"/>
    </location>
</feature>
<sequence length="242" mass="25911">MLAATSWRSRRAACRRPVTYLKDDTVDWDRNLFGNINHLAGSTTWAHSFMAAYALWGGLVALTLVWAYCWLSARHRGDLRCVAGVILTGTASVIALILNQIIGPLVDRPRPFVALPHVLLLLPHSADSSFPSDHAMIAGAFVGGLLVVHRRWGTVAAVLAVLLAFARVYVGVHYPTDVLGGLLIGATVGILLTLPMLRVALAQLLVTIARTPLRPLLQATSAGPAERNSTLGHDGPDVPAGR</sequence>
<feature type="transmembrane region" description="Helical" evidence="2">
    <location>
        <begin position="178"/>
        <end position="201"/>
    </location>
</feature>
<dbReference type="InterPro" id="IPR036938">
    <property type="entry name" value="PAP2/HPO_sf"/>
</dbReference>
<dbReference type="Proteomes" id="UP000280698">
    <property type="component" value="Unassembled WGS sequence"/>
</dbReference>
<evidence type="ECO:0000256" key="2">
    <source>
        <dbReference type="SAM" id="Phobius"/>
    </source>
</evidence>
<gene>
    <name evidence="4" type="ORF">EFE23_25405</name>
</gene>
<dbReference type="PANTHER" id="PTHR14969">
    <property type="entry name" value="SPHINGOSINE-1-PHOSPHATE PHOSPHOHYDROLASE"/>
    <property type="match status" value="1"/>
</dbReference>
<keyword evidence="5" id="KW-1185">Reference proteome</keyword>
<feature type="transmembrane region" description="Helical" evidence="2">
    <location>
        <begin position="49"/>
        <end position="69"/>
    </location>
</feature>
<reference evidence="4 5" key="1">
    <citation type="submission" date="2018-11" db="EMBL/GenBank/DDBJ databases">
        <title>Micromonospora sp. PPF5-17, a new actinomycetes isolated from a hot spring soil.</title>
        <authorList>
            <person name="Thawai C."/>
        </authorList>
    </citation>
    <scope>NUCLEOTIDE SEQUENCE [LARGE SCALE GENOMIC DNA]</scope>
    <source>
        <strain evidence="4 5">PPF5-17</strain>
    </source>
</reference>
<proteinExistence type="predicted"/>
<evidence type="ECO:0000259" key="3">
    <source>
        <dbReference type="SMART" id="SM00014"/>
    </source>
</evidence>
<dbReference type="SMART" id="SM00014">
    <property type="entry name" value="acidPPc"/>
    <property type="match status" value="1"/>
</dbReference>
<evidence type="ECO:0000313" key="5">
    <source>
        <dbReference type="Proteomes" id="UP000280698"/>
    </source>
</evidence>
<accession>A0ABX9W953</accession>
<dbReference type="Gene3D" id="1.20.144.10">
    <property type="entry name" value="Phosphatidic acid phosphatase type 2/haloperoxidase"/>
    <property type="match status" value="1"/>
</dbReference>
<name>A0ABX9W953_9ACTN</name>
<protein>
    <submittedName>
        <fullName evidence="4">Phosphatase PAP2 family protein</fullName>
    </submittedName>
</protein>
<feature type="domain" description="Phosphatidic acid phosphatase type 2/haloperoxidase" evidence="3">
    <location>
        <begin position="83"/>
        <end position="193"/>
    </location>
</feature>
<comment type="caution">
    <text evidence="4">The sequence shown here is derived from an EMBL/GenBank/DDBJ whole genome shotgun (WGS) entry which is preliminary data.</text>
</comment>